<evidence type="ECO:0000256" key="1">
    <source>
        <dbReference type="SAM" id="MobiDB-lite"/>
    </source>
</evidence>
<evidence type="ECO:0000313" key="2">
    <source>
        <dbReference type="EMBL" id="EEN61478.1"/>
    </source>
</evidence>
<feature type="region of interest" description="Disordered" evidence="1">
    <location>
        <begin position="1"/>
        <end position="30"/>
    </location>
</feature>
<reference evidence="2" key="1">
    <citation type="journal article" date="2008" name="Nature">
        <title>The amphioxus genome and the evolution of the chordate karyotype.</title>
        <authorList>
            <consortium name="US DOE Joint Genome Institute (JGI-PGF)"/>
            <person name="Putnam N.H."/>
            <person name="Butts T."/>
            <person name="Ferrier D.E.K."/>
            <person name="Furlong R.F."/>
            <person name="Hellsten U."/>
            <person name="Kawashima T."/>
            <person name="Robinson-Rechavi M."/>
            <person name="Shoguchi E."/>
            <person name="Terry A."/>
            <person name="Yu J.-K."/>
            <person name="Benito-Gutierrez E.L."/>
            <person name="Dubchak I."/>
            <person name="Garcia-Fernandez J."/>
            <person name="Gibson-Brown J.J."/>
            <person name="Grigoriev I.V."/>
            <person name="Horton A.C."/>
            <person name="de Jong P.J."/>
            <person name="Jurka J."/>
            <person name="Kapitonov V.V."/>
            <person name="Kohara Y."/>
            <person name="Kuroki Y."/>
            <person name="Lindquist E."/>
            <person name="Lucas S."/>
            <person name="Osoegawa K."/>
            <person name="Pennacchio L.A."/>
            <person name="Salamov A.A."/>
            <person name="Satou Y."/>
            <person name="Sauka-Spengler T."/>
            <person name="Schmutz J."/>
            <person name="Shin-I T."/>
            <person name="Toyoda A."/>
            <person name="Bronner-Fraser M."/>
            <person name="Fujiyama A."/>
            <person name="Holland L.Z."/>
            <person name="Holland P.W.H."/>
            <person name="Satoh N."/>
            <person name="Rokhsar D.S."/>
        </authorList>
    </citation>
    <scope>NUCLEOTIDE SEQUENCE [LARGE SCALE GENOMIC DNA]</scope>
    <source>
        <strain evidence="2">S238N-H82</strain>
        <tissue evidence="2">Testes</tissue>
    </source>
</reference>
<proteinExistence type="predicted"/>
<dbReference type="AlphaFoldDB" id="C3YE03"/>
<dbReference type="EMBL" id="GG666505">
    <property type="protein sequence ID" value="EEN61478.1"/>
    <property type="molecule type" value="Genomic_DNA"/>
</dbReference>
<gene>
    <name evidence="2" type="ORF">BRAFLDRAFT_74282</name>
</gene>
<organism>
    <name type="scientific">Branchiostoma floridae</name>
    <name type="common">Florida lancelet</name>
    <name type="synonym">Amphioxus</name>
    <dbReference type="NCBI Taxonomy" id="7739"/>
    <lineage>
        <taxon>Eukaryota</taxon>
        <taxon>Metazoa</taxon>
        <taxon>Chordata</taxon>
        <taxon>Cephalochordata</taxon>
        <taxon>Leptocardii</taxon>
        <taxon>Amphioxiformes</taxon>
        <taxon>Branchiostomatidae</taxon>
        <taxon>Branchiostoma</taxon>
    </lineage>
</organism>
<accession>C3YE03</accession>
<name>C3YE03_BRAFL</name>
<dbReference type="InParanoid" id="C3YE03"/>
<sequence>MSLCKPDRYKKTTAGRHPDILKEAAEEQRRKTDEWCCQVIDEEKVSPREVVGVDAVNSNKMEEIDHGTIHPLKNHLLSRTHQGMSKSQVLANVGLIFSRWEHLFPEEYCAQRMTKDAAITQRQLCDL</sequence>
<protein>
    <submittedName>
        <fullName evidence="2">Uncharacterized protein</fullName>
    </submittedName>
</protein>